<feature type="compositionally biased region" description="Basic and acidic residues" evidence="1">
    <location>
        <begin position="1"/>
        <end position="28"/>
    </location>
</feature>
<gene>
    <name evidence="3" type="ORF">GGI15_000906</name>
</gene>
<dbReference type="EMBL" id="JANBUM010000030">
    <property type="protein sequence ID" value="KAJ2787186.1"/>
    <property type="molecule type" value="Genomic_DNA"/>
</dbReference>
<name>A0A9W8LPD5_9FUNG</name>
<evidence type="ECO:0000256" key="1">
    <source>
        <dbReference type="SAM" id="MobiDB-lite"/>
    </source>
</evidence>
<feature type="region of interest" description="Disordered" evidence="1">
    <location>
        <begin position="1"/>
        <end position="67"/>
    </location>
</feature>
<proteinExistence type="predicted"/>
<dbReference type="Proteomes" id="UP001140172">
    <property type="component" value="Unassembled WGS sequence"/>
</dbReference>
<organism evidence="3 4">
    <name type="scientific">Coemansia interrupta</name>
    <dbReference type="NCBI Taxonomy" id="1126814"/>
    <lineage>
        <taxon>Eukaryota</taxon>
        <taxon>Fungi</taxon>
        <taxon>Fungi incertae sedis</taxon>
        <taxon>Zoopagomycota</taxon>
        <taxon>Kickxellomycotina</taxon>
        <taxon>Kickxellomycetes</taxon>
        <taxon>Kickxellales</taxon>
        <taxon>Kickxellaceae</taxon>
        <taxon>Coemansia</taxon>
    </lineage>
</organism>
<dbReference type="Pfam" id="PF04419">
    <property type="entry name" value="SERF-like_N"/>
    <property type="match status" value="1"/>
</dbReference>
<comment type="caution">
    <text evidence="3">The sequence shown here is derived from an EMBL/GenBank/DDBJ whole genome shotgun (WGS) entry which is preliminary data.</text>
</comment>
<evidence type="ECO:0000313" key="4">
    <source>
        <dbReference type="Proteomes" id="UP001140172"/>
    </source>
</evidence>
<sequence>MTRGNQREEARKRNLKKAEKSGANKKTEGSGSNLKNKMENDAEIMRQKQAKAALKKAEADAAAAAKK</sequence>
<dbReference type="AlphaFoldDB" id="A0A9W8LPD5"/>
<feature type="compositionally biased region" description="Basic and acidic residues" evidence="1">
    <location>
        <begin position="36"/>
        <end position="46"/>
    </location>
</feature>
<feature type="domain" description="Small EDRK-rich factor-like N-terminal" evidence="2">
    <location>
        <begin position="1"/>
        <end position="38"/>
    </location>
</feature>
<accession>A0A9W8LPD5</accession>
<reference evidence="3" key="1">
    <citation type="submission" date="2022-07" db="EMBL/GenBank/DDBJ databases">
        <title>Phylogenomic reconstructions and comparative analyses of Kickxellomycotina fungi.</title>
        <authorList>
            <person name="Reynolds N.K."/>
            <person name="Stajich J.E."/>
            <person name="Barry K."/>
            <person name="Grigoriev I.V."/>
            <person name="Crous P."/>
            <person name="Smith M.E."/>
        </authorList>
    </citation>
    <scope>NUCLEOTIDE SEQUENCE</scope>
    <source>
        <strain evidence="3">BCRC 34489</strain>
    </source>
</reference>
<dbReference type="InterPro" id="IPR007513">
    <property type="entry name" value="SERF-like_N"/>
</dbReference>
<evidence type="ECO:0000313" key="3">
    <source>
        <dbReference type="EMBL" id="KAJ2787186.1"/>
    </source>
</evidence>
<evidence type="ECO:0000259" key="2">
    <source>
        <dbReference type="Pfam" id="PF04419"/>
    </source>
</evidence>
<dbReference type="OrthoDB" id="18018at2759"/>
<protein>
    <recommendedName>
        <fullName evidence="2">Small EDRK-rich factor-like N-terminal domain-containing protein</fullName>
    </recommendedName>
</protein>
<keyword evidence="4" id="KW-1185">Reference proteome</keyword>